<comment type="subcellular location">
    <subcellularLocation>
        <location evidence="1">Membrane</location>
        <topology evidence="1">Multi-pass membrane protein</topology>
    </subcellularLocation>
</comment>
<feature type="domain" description="Major facilitator superfamily (MFS) profile" evidence="8">
    <location>
        <begin position="22"/>
        <end position="448"/>
    </location>
</feature>
<comment type="similarity">
    <text evidence="2">Belongs to the major facilitator superfamily. Sugar transporter (TC 2.A.1.1) family.</text>
</comment>
<gene>
    <name evidence="9" type="ORF">EGH23_18580</name>
</gene>
<dbReference type="InterPro" id="IPR005829">
    <property type="entry name" value="Sugar_transporter_CS"/>
</dbReference>
<feature type="transmembrane region" description="Helical" evidence="7">
    <location>
        <begin position="90"/>
        <end position="108"/>
    </location>
</feature>
<evidence type="ECO:0000313" key="10">
    <source>
        <dbReference type="Proteomes" id="UP001430455"/>
    </source>
</evidence>
<dbReference type="PROSITE" id="PS00217">
    <property type="entry name" value="SUGAR_TRANSPORT_2"/>
    <property type="match status" value="1"/>
</dbReference>
<evidence type="ECO:0000256" key="1">
    <source>
        <dbReference type="ARBA" id="ARBA00004141"/>
    </source>
</evidence>
<dbReference type="FunFam" id="1.20.1250.20:FF:000073">
    <property type="entry name" value="MFS myo-inositol transporter, putative"/>
    <property type="match status" value="1"/>
</dbReference>
<dbReference type="PRINTS" id="PR00171">
    <property type="entry name" value="SUGRTRNSPORT"/>
</dbReference>
<protein>
    <submittedName>
        <fullName evidence="9">Sugar porter family MFS transporter</fullName>
    </submittedName>
</protein>
<evidence type="ECO:0000256" key="5">
    <source>
        <dbReference type="ARBA" id="ARBA00022989"/>
    </source>
</evidence>
<keyword evidence="5 7" id="KW-1133">Transmembrane helix</keyword>
<evidence type="ECO:0000256" key="2">
    <source>
        <dbReference type="ARBA" id="ARBA00010992"/>
    </source>
</evidence>
<accession>A0AAW4PG81</accession>
<dbReference type="AlphaFoldDB" id="A0AAW4PG81"/>
<feature type="transmembrane region" description="Helical" evidence="7">
    <location>
        <begin position="149"/>
        <end position="176"/>
    </location>
</feature>
<evidence type="ECO:0000259" key="8">
    <source>
        <dbReference type="PROSITE" id="PS50850"/>
    </source>
</evidence>
<feature type="transmembrane region" description="Helical" evidence="7">
    <location>
        <begin position="424"/>
        <end position="444"/>
    </location>
</feature>
<comment type="caution">
    <text evidence="9">The sequence shown here is derived from an EMBL/GenBank/DDBJ whole genome shotgun (WGS) entry which is preliminary data.</text>
</comment>
<feature type="transmembrane region" description="Helical" evidence="7">
    <location>
        <begin position="182"/>
        <end position="203"/>
    </location>
</feature>
<keyword evidence="4 7" id="KW-0812">Transmembrane</keyword>
<dbReference type="EMBL" id="RKLT01000011">
    <property type="protein sequence ID" value="MBX0296888.1"/>
    <property type="molecule type" value="Genomic_DNA"/>
</dbReference>
<feature type="transmembrane region" description="Helical" evidence="7">
    <location>
        <begin position="394"/>
        <end position="418"/>
    </location>
</feature>
<evidence type="ECO:0000256" key="7">
    <source>
        <dbReference type="SAM" id="Phobius"/>
    </source>
</evidence>
<dbReference type="RefSeq" id="WP_220581478.1">
    <property type="nucleotide sequence ID" value="NZ_RKLT01000011.1"/>
</dbReference>
<evidence type="ECO:0000313" key="9">
    <source>
        <dbReference type="EMBL" id="MBX0296888.1"/>
    </source>
</evidence>
<dbReference type="Proteomes" id="UP001430455">
    <property type="component" value="Unassembled WGS sequence"/>
</dbReference>
<reference evidence="9 10" key="1">
    <citation type="submission" date="2021-06" db="EMBL/GenBank/DDBJ databases">
        <title>Halomicroarcula sp. a new haloarchaeum isolated from saline soil.</title>
        <authorList>
            <person name="Duran-Viseras A."/>
            <person name="Sanchez-Porro C."/>
            <person name="Ventosa A."/>
        </authorList>
    </citation>
    <scope>NUCLEOTIDE SEQUENCE [LARGE SCALE GENOMIC DNA]</scope>
    <source>
        <strain evidence="9 10">F27</strain>
    </source>
</reference>
<evidence type="ECO:0000256" key="6">
    <source>
        <dbReference type="ARBA" id="ARBA00023136"/>
    </source>
</evidence>
<dbReference type="PROSITE" id="PS50850">
    <property type="entry name" value="MFS"/>
    <property type="match status" value="1"/>
</dbReference>
<dbReference type="InterPro" id="IPR005828">
    <property type="entry name" value="MFS_sugar_transport-like"/>
</dbReference>
<dbReference type="InterPro" id="IPR050814">
    <property type="entry name" value="Myo-inositol_Transporter"/>
</dbReference>
<dbReference type="NCBIfam" id="TIGR00879">
    <property type="entry name" value="SP"/>
    <property type="match status" value="1"/>
</dbReference>
<dbReference type="PROSITE" id="PS00216">
    <property type="entry name" value="SUGAR_TRANSPORT_1"/>
    <property type="match status" value="2"/>
</dbReference>
<name>A0AAW4PG81_9EURY</name>
<feature type="transmembrane region" description="Helical" evidence="7">
    <location>
        <begin position="327"/>
        <end position="350"/>
    </location>
</feature>
<keyword evidence="6 7" id="KW-0472">Membrane</keyword>
<dbReference type="InterPro" id="IPR003663">
    <property type="entry name" value="Sugar/inositol_transpt"/>
</dbReference>
<proteinExistence type="inferred from homology"/>
<feature type="transmembrane region" description="Helical" evidence="7">
    <location>
        <begin position="59"/>
        <end position="83"/>
    </location>
</feature>
<dbReference type="PANTHER" id="PTHR48020">
    <property type="entry name" value="PROTON MYO-INOSITOL COTRANSPORTER"/>
    <property type="match status" value="1"/>
</dbReference>
<feature type="transmembrane region" description="Helical" evidence="7">
    <location>
        <begin position="114"/>
        <end position="137"/>
    </location>
</feature>
<dbReference type="GO" id="GO:0022857">
    <property type="term" value="F:transmembrane transporter activity"/>
    <property type="evidence" value="ECO:0007669"/>
    <property type="project" value="InterPro"/>
</dbReference>
<feature type="transmembrane region" description="Helical" evidence="7">
    <location>
        <begin position="296"/>
        <end position="320"/>
    </location>
</feature>
<dbReference type="PANTHER" id="PTHR48020:SF12">
    <property type="entry name" value="PROTON MYO-INOSITOL COTRANSPORTER"/>
    <property type="match status" value="1"/>
</dbReference>
<sequence length="481" mass="51179">MSVLNRLLPDTEEDIGRFVVVAAGLAALSGLLFGFDTGVISGALLYINESFPVLAESSFLQGVVVSGSMFGAAIGAATGGWLADAIGRKRLIFAGGLLFFVGSAGMAISPTVNWLIVSRFVDGLGIGFASVVAPLYISEIAPPEVRGSLVTLNQIAITGGQLVSYVTNFALARILLDAGLTWRVMLGTGVIPAAILLLSIVFLPESPRWLVEQGEKHEARSVLTKIRERDDIGGEMSEIERMVDMEEEGLGELLEPWVRPMLIVGVGLAILQQAVGINAVIYYTPIILEATGFSNLASLVGTMGVGLINMSLSIVAALLLDRVGRRPLLLVGFTGMFATLSILGGLYYFVGLSTTIGMIALAMILLFVAFHAVSIGSIYWLMSSEIFPLNIRGTAIGVCTVILWLGNFAVAQLFPMLFDIGPAIAFWTFAAVAVIGVVFTYSLVPETKGRSLEEIESDLRDTAIGKDNVELADRPKADQVD</sequence>
<organism evidence="9 10">
    <name type="scientific">Haloarcula nitratireducens</name>
    <dbReference type="NCBI Taxonomy" id="2487749"/>
    <lineage>
        <taxon>Archaea</taxon>
        <taxon>Methanobacteriati</taxon>
        <taxon>Methanobacteriota</taxon>
        <taxon>Stenosarchaea group</taxon>
        <taxon>Halobacteria</taxon>
        <taxon>Halobacteriales</taxon>
        <taxon>Haloarculaceae</taxon>
        <taxon>Haloarcula</taxon>
    </lineage>
</organism>
<keyword evidence="10" id="KW-1185">Reference proteome</keyword>
<keyword evidence="3" id="KW-0813">Transport</keyword>
<dbReference type="Pfam" id="PF00083">
    <property type="entry name" value="Sugar_tr"/>
    <property type="match status" value="1"/>
</dbReference>
<dbReference type="GO" id="GO:0016020">
    <property type="term" value="C:membrane"/>
    <property type="evidence" value="ECO:0007669"/>
    <property type="project" value="UniProtKB-SubCell"/>
</dbReference>
<dbReference type="SUPFAM" id="SSF103473">
    <property type="entry name" value="MFS general substrate transporter"/>
    <property type="match status" value="1"/>
</dbReference>
<feature type="transmembrane region" description="Helical" evidence="7">
    <location>
        <begin position="20"/>
        <end position="47"/>
    </location>
</feature>
<feature type="transmembrane region" description="Helical" evidence="7">
    <location>
        <begin position="356"/>
        <end position="382"/>
    </location>
</feature>
<dbReference type="InterPro" id="IPR020846">
    <property type="entry name" value="MFS_dom"/>
</dbReference>
<dbReference type="Gene3D" id="1.20.1250.20">
    <property type="entry name" value="MFS general substrate transporter like domains"/>
    <property type="match status" value="2"/>
</dbReference>
<evidence type="ECO:0000256" key="3">
    <source>
        <dbReference type="ARBA" id="ARBA00022448"/>
    </source>
</evidence>
<evidence type="ECO:0000256" key="4">
    <source>
        <dbReference type="ARBA" id="ARBA00022692"/>
    </source>
</evidence>
<dbReference type="InterPro" id="IPR036259">
    <property type="entry name" value="MFS_trans_sf"/>
</dbReference>
<feature type="transmembrane region" description="Helical" evidence="7">
    <location>
        <begin position="262"/>
        <end position="284"/>
    </location>
</feature>